<keyword evidence="5" id="KW-0067">ATP-binding</keyword>
<dbReference type="Gene3D" id="1.20.272.10">
    <property type="match status" value="1"/>
</dbReference>
<keyword evidence="4" id="KW-0547">Nucleotide-binding</keyword>
<evidence type="ECO:0000256" key="4">
    <source>
        <dbReference type="ARBA" id="ARBA00022741"/>
    </source>
</evidence>
<dbReference type="KEGG" id="mefw:F1737_06120"/>
<dbReference type="RefSeq" id="WP_317135732.1">
    <property type="nucleotide sequence ID" value="NZ_CP043875.1"/>
</dbReference>
<dbReference type="InterPro" id="IPR013748">
    <property type="entry name" value="Rep_factorC_C"/>
</dbReference>
<dbReference type="GO" id="GO:0006261">
    <property type="term" value="P:DNA-templated DNA replication"/>
    <property type="evidence" value="ECO:0007669"/>
    <property type="project" value="TreeGrafter"/>
</dbReference>
<evidence type="ECO:0000256" key="1">
    <source>
        <dbReference type="ARBA" id="ARBA00009668"/>
    </source>
</evidence>
<evidence type="ECO:0000256" key="6">
    <source>
        <dbReference type="ARBA" id="ARBA00031749"/>
    </source>
</evidence>
<feature type="domain" description="Replication factor C C-terminal" evidence="7">
    <location>
        <begin position="250"/>
        <end position="325"/>
    </location>
</feature>
<evidence type="ECO:0000313" key="8">
    <source>
        <dbReference type="EMBL" id="WOF16320.1"/>
    </source>
</evidence>
<evidence type="ECO:0000313" key="9">
    <source>
        <dbReference type="Proteomes" id="UP001301797"/>
    </source>
</evidence>
<dbReference type="Gene3D" id="1.10.8.60">
    <property type="match status" value="1"/>
</dbReference>
<dbReference type="PANTHER" id="PTHR11669">
    <property type="entry name" value="REPLICATION FACTOR C / DNA POLYMERASE III GAMMA-TAU SUBUNIT"/>
    <property type="match status" value="1"/>
</dbReference>
<dbReference type="GO" id="GO:0005663">
    <property type="term" value="C:DNA replication factor C complex"/>
    <property type="evidence" value="ECO:0007669"/>
    <property type="project" value="TreeGrafter"/>
</dbReference>
<evidence type="ECO:0000256" key="2">
    <source>
        <dbReference type="ARBA" id="ARBA00014164"/>
    </source>
</evidence>
<dbReference type="SUPFAM" id="SSF52540">
    <property type="entry name" value="P-loop containing nucleoside triphosphate hydrolases"/>
    <property type="match status" value="1"/>
</dbReference>
<comment type="similarity">
    <text evidence="1">Belongs to the activator 1 small subunits family. RfcS subfamily.</text>
</comment>
<evidence type="ECO:0000259" key="7">
    <source>
        <dbReference type="Pfam" id="PF08542"/>
    </source>
</evidence>
<dbReference type="Pfam" id="PF08542">
    <property type="entry name" value="Rep_fac_C"/>
    <property type="match status" value="1"/>
</dbReference>
<dbReference type="InterPro" id="IPR027417">
    <property type="entry name" value="P-loop_NTPase"/>
</dbReference>
<keyword evidence="3" id="KW-0235">DNA replication</keyword>
<proteinExistence type="inferred from homology"/>
<organism evidence="8 9">
    <name type="scientific">Methanochimaera problematica</name>
    <dbReference type="NCBI Taxonomy" id="2609417"/>
    <lineage>
        <taxon>Archaea</taxon>
        <taxon>Methanobacteriati</taxon>
        <taxon>Methanobacteriota</taxon>
        <taxon>Stenosarchaea group</taxon>
        <taxon>Methanomicrobia</taxon>
        <taxon>Methanomicrobiales</taxon>
        <taxon>Methanomicrobiaceae</taxon>
        <taxon>Methanochimaera</taxon>
    </lineage>
</organism>
<protein>
    <recommendedName>
        <fullName evidence="2">Replication factor C small subunit</fullName>
    </recommendedName>
    <alternativeName>
        <fullName evidence="6">Clamp loader small subunit</fullName>
    </alternativeName>
</protein>
<dbReference type="EMBL" id="CP043875">
    <property type="protein sequence ID" value="WOF16320.1"/>
    <property type="molecule type" value="Genomic_DNA"/>
</dbReference>
<dbReference type="GO" id="GO:0005524">
    <property type="term" value="F:ATP binding"/>
    <property type="evidence" value="ECO:0007669"/>
    <property type="project" value="UniProtKB-KW"/>
</dbReference>
<gene>
    <name evidence="8" type="ORF">F1737_06120</name>
</gene>
<dbReference type="GO" id="GO:0003689">
    <property type="term" value="F:DNA clamp loader activity"/>
    <property type="evidence" value="ECO:0007669"/>
    <property type="project" value="TreeGrafter"/>
</dbReference>
<dbReference type="GO" id="GO:0006281">
    <property type="term" value="P:DNA repair"/>
    <property type="evidence" value="ECO:0007669"/>
    <property type="project" value="TreeGrafter"/>
</dbReference>
<dbReference type="NCBIfam" id="NF009067">
    <property type="entry name" value="PRK12402.1"/>
    <property type="match status" value="1"/>
</dbReference>
<accession>A0AA97I2I9</accession>
<dbReference type="Proteomes" id="UP001301797">
    <property type="component" value="Chromosome"/>
</dbReference>
<dbReference type="InterPro" id="IPR008921">
    <property type="entry name" value="DNA_pol3_clamp-load_cplx_C"/>
</dbReference>
<dbReference type="SUPFAM" id="SSF48019">
    <property type="entry name" value="post-AAA+ oligomerization domain-like"/>
    <property type="match status" value="1"/>
</dbReference>
<dbReference type="AlphaFoldDB" id="A0AA97I2I9"/>
<dbReference type="GeneID" id="85229738"/>
<dbReference type="Gene3D" id="3.40.50.300">
    <property type="entry name" value="P-loop containing nucleotide triphosphate hydrolases"/>
    <property type="match status" value="1"/>
</dbReference>
<dbReference type="Pfam" id="PF13177">
    <property type="entry name" value="DNA_pol3_delta2"/>
    <property type="match status" value="1"/>
</dbReference>
<evidence type="ECO:0000256" key="5">
    <source>
        <dbReference type="ARBA" id="ARBA00022840"/>
    </source>
</evidence>
<sequence length="332" mass="37339">MLWIEKYRPVKFEEICGQGEVLRHMQKFASEKNVPHLLIFGPHGTGKSVALESMAGDLYGGYLDENLSIIPSGVLFRQGKSWLENEDRFSHLYMKDESLITNFKHIVKWYASMKPLDADFKIVVFEEASSLPFDAQAALRRIMERYSQTCRFVFIAKQQTSIIPAIASRCLPLFFSPLEAEEIISVMQNVLRKEGVLPGTVSDDDLEIIAQLSRGDCRKALIYLQVMVTKGGDVDFSEITGSETSAISSSLFSYLMKGDLKRSKEIAEMLMTEYGLSGTDVVLEISKAAKREYNDKRIAVALSDADHNLCHAGNEFIQVNALLARVIKEVFN</sequence>
<dbReference type="GO" id="GO:0003677">
    <property type="term" value="F:DNA binding"/>
    <property type="evidence" value="ECO:0007669"/>
    <property type="project" value="InterPro"/>
</dbReference>
<dbReference type="InterPro" id="IPR050238">
    <property type="entry name" value="DNA_Rep/Repair_Clamp_Loader"/>
</dbReference>
<reference evidence="8 9" key="1">
    <citation type="submission" date="2019-09" db="EMBL/GenBank/DDBJ databases">
        <title>The complete genome of Methanoplanus sp. FWC-SCC4.</title>
        <authorList>
            <person name="Chen S.-C."/>
            <person name="Zhou Y.-Z."/>
            <person name="Lai M.-C."/>
        </authorList>
    </citation>
    <scope>NUCLEOTIDE SEQUENCE [LARGE SCALE GENOMIC DNA]</scope>
    <source>
        <strain evidence="8 9">FWC-SCC4</strain>
    </source>
</reference>
<evidence type="ECO:0000256" key="3">
    <source>
        <dbReference type="ARBA" id="ARBA00022705"/>
    </source>
</evidence>
<keyword evidence="9" id="KW-1185">Reference proteome</keyword>
<dbReference type="PANTHER" id="PTHR11669:SF20">
    <property type="entry name" value="REPLICATION FACTOR C SUBUNIT 4"/>
    <property type="match status" value="1"/>
</dbReference>
<name>A0AA97I2I9_9EURY</name>